<comment type="caution">
    <text evidence="1">The sequence shown here is derived from an EMBL/GenBank/DDBJ whole genome shotgun (WGS) entry which is preliminary data.</text>
</comment>
<dbReference type="AlphaFoldDB" id="A0AAW3I6N0"/>
<evidence type="ECO:0000313" key="1">
    <source>
        <dbReference type="EMBL" id="KNE28186.1"/>
    </source>
</evidence>
<name>A0AAW3I6N0_9BURK</name>
<organism evidence="1 2">
    <name type="scientific">Achromobacter spanius</name>
    <dbReference type="NCBI Taxonomy" id="217203"/>
    <lineage>
        <taxon>Bacteria</taxon>
        <taxon>Pseudomonadati</taxon>
        <taxon>Pseudomonadota</taxon>
        <taxon>Betaproteobacteria</taxon>
        <taxon>Burkholderiales</taxon>
        <taxon>Alcaligenaceae</taxon>
        <taxon>Achromobacter</taxon>
    </lineage>
</organism>
<dbReference type="EMBL" id="LGVG01000008">
    <property type="protein sequence ID" value="KNE28186.1"/>
    <property type="molecule type" value="Genomic_DNA"/>
</dbReference>
<reference evidence="1 2" key="1">
    <citation type="submission" date="2015-07" db="EMBL/GenBank/DDBJ databases">
        <title>Draft genome of Achromobacter spanius.</title>
        <authorList>
            <person name="Wang X."/>
        </authorList>
    </citation>
    <scope>NUCLEOTIDE SEQUENCE [LARGE SCALE GENOMIC DNA]</scope>
    <source>
        <strain evidence="1 2">CGMCC9173</strain>
    </source>
</reference>
<dbReference type="RefSeq" id="WP_050446352.1">
    <property type="nucleotide sequence ID" value="NZ_LGVG01000008.1"/>
</dbReference>
<proteinExistence type="predicted"/>
<gene>
    <name evidence="1" type="ORF">AFM18_08465</name>
</gene>
<protein>
    <recommendedName>
        <fullName evidence="3">Phage protein</fullName>
    </recommendedName>
</protein>
<evidence type="ECO:0008006" key="3">
    <source>
        <dbReference type="Google" id="ProtNLM"/>
    </source>
</evidence>
<evidence type="ECO:0000313" key="2">
    <source>
        <dbReference type="Proteomes" id="UP000037511"/>
    </source>
</evidence>
<accession>A0AAW3I6N0</accession>
<dbReference type="Proteomes" id="UP000037511">
    <property type="component" value="Unassembled WGS sequence"/>
</dbReference>
<sequence length="112" mass="12084">MSDTYQPVFDAVRSRIGNADIGQAVESAMRDAFGNANHIIHCAAQEITNEMQRPAAVFRPAISMDGNQWCALYGDNLQDGVCGFGDTPDAAMRAFDQAWLTSKAMLAARGEA</sequence>